<evidence type="ECO:0000313" key="3">
    <source>
        <dbReference type="EMBL" id="UZA50405.1"/>
    </source>
</evidence>
<dbReference type="SUPFAM" id="SSF47413">
    <property type="entry name" value="lambda repressor-like DNA-binding domains"/>
    <property type="match status" value="1"/>
</dbReference>
<dbReference type="Proteomes" id="UP001163632">
    <property type="component" value="Chromosome"/>
</dbReference>
<proteinExistence type="predicted"/>
<evidence type="ECO:0000313" key="2">
    <source>
        <dbReference type="EMBL" id="UZA04103.1"/>
    </source>
</evidence>
<reference evidence="4 5" key="1">
    <citation type="journal article" date="2022" name="BMC Microbiol.">
        <title>Whole genome sequencing of Moraxella bovis strains from North America reveals two genotypes with different genetic determinants.</title>
        <authorList>
            <person name="Wynn E.L."/>
            <person name="Hille M.M."/>
            <person name="Loy J.D."/>
            <person name="Schuller G."/>
            <person name="Kuhn K.L."/>
            <person name="Dickey A.M."/>
            <person name="Bono J.L."/>
            <person name="Clawson M.L."/>
        </authorList>
    </citation>
    <scope>NUCLEOTIDE SEQUENCE [LARGE SCALE GENOMIC DNA]</scope>
    <source>
        <strain evidence="2">SAM102599</strain>
        <strain evidence="4 5">SAM57978</strain>
    </source>
</reference>
<keyword evidence="6" id="KW-1185">Reference proteome</keyword>
<dbReference type="Gene3D" id="1.10.260.40">
    <property type="entry name" value="lambda repressor-like DNA-binding domains"/>
    <property type="match status" value="1"/>
</dbReference>
<gene>
    <name evidence="2" type="ORF">LP092_05020</name>
    <name evidence="4" type="ORF">LP129_05420</name>
    <name evidence="3" type="ORF">LP129_07515</name>
</gene>
<organism evidence="4 5">
    <name type="scientific">Moraxella bovis</name>
    <dbReference type="NCBI Taxonomy" id="476"/>
    <lineage>
        <taxon>Bacteria</taxon>
        <taxon>Pseudomonadati</taxon>
        <taxon>Pseudomonadota</taxon>
        <taxon>Gammaproteobacteria</taxon>
        <taxon>Moraxellales</taxon>
        <taxon>Moraxellaceae</taxon>
        <taxon>Moraxella</taxon>
    </lineage>
</organism>
<dbReference type="InterPro" id="IPR010982">
    <property type="entry name" value="Lambda_DNA-bd_dom_sf"/>
</dbReference>
<accession>A0AAX3EX31</accession>
<evidence type="ECO:0000313" key="4">
    <source>
        <dbReference type="EMBL" id="UZA52574.1"/>
    </source>
</evidence>
<feature type="region of interest" description="Disordered" evidence="1">
    <location>
        <begin position="70"/>
        <end position="91"/>
    </location>
</feature>
<dbReference type="EMBL" id="CP087781">
    <property type="protein sequence ID" value="UZA52574.1"/>
    <property type="molecule type" value="Genomic_DNA"/>
</dbReference>
<feature type="compositionally biased region" description="Polar residues" evidence="1">
    <location>
        <begin position="75"/>
        <end position="91"/>
    </location>
</feature>
<name>A0AAX3EX31_MORBO</name>
<dbReference type="Proteomes" id="UP001163283">
    <property type="component" value="Chromosome"/>
</dbReference>
<evidence type="ECO:0000313" key="5">
    <source>
        <dbReference type="Proteomes" id="UP001163283"/>
    </source>
</evidence>
<evidence type="ECO:0000256" key="1">
    <source>
        <dbReference type="SAM" id="MobiDB-lite"/>
    </source>
</evidence>
<evidence type="ECO:0000313" key="6">
    <source>
        <dbReference type="Proteomes" id="UP001163632"/>
    </source>
</evidence>
<dbReference type="KEGG" id="mboi:DQF64_07385"/>
<dbReference type="GeneID" id="77188613"/>
<dbReference type="GO" id="GO:0003677">
    <property type="term" value="F:DNA binding"/>
    <property type="evidence" value="ECO:0007669"/>
    <property type="project" value="InterPro"/>
</dbReference>
<dbReference type="EMBL" id="CP087781">
    <property type="protein sequence ID" value="UZA50405.1"/>
    <property type="molecule type" value="Genomic_DNA"/>
</dbReference>
<dbReference type="RefSeq" id="WP_112742261.1">
    <property type="nucleotide sequence ID" value="NZ_CP030241.1"/>
</dbReference>
<dbReference type="Pfam" id="PF15943">
    <property type="entry name" value="YdaS_toxin"/>
    <property type="match status" value="1"/>
</dbReference>
<protein>
    <submittedName>
        <fullName evidence="4">Helix-turn-helix domain-containing protein</fullName>
    </submittedName>
</protein>
<dbReference type="InterPro" id="IPR031856">
    <property type="entry name" value="YdaS_toxin-like"/>
</dbReference>
<sequence length="91" mass="10049">MNKNIYKDLVDFLGGQTKTAKTLKIKQPSVFAWISGKSKMSAHTATLAEKLTQGKFRAVDLCPRLAEIEAMEVPSENQPLNPTQTKTPSDN</sequence>
<dbReference type="EMBL" id="CP087830">
    <property type="protein sequence ID" value="UZA04103.1"/>
    <property type="molecule type" value="Genomic_DNA"/>
</dbReference>
<dbReference type="AlphaFoldDB" id="A0AAX3EX31"/>